<dbReference type="Proteomes" id="UP001065265">
    <property type="component" value="Chromosome"/>
</dbReference>
<dbReference type="RefSeq" id="WP_265561518.1">
    <property type="nucleotide sequence ID" value="NZ_CP092471.1"/>
</dbReference>
<gene>
    <name evidence="1" type="ORF">L1F33_08775</name>
</gene>
<dbReference type="EMBL" id="CP092471">
    <property type="protein sequence ID" value="UVI40838.1"/>
    <property type="molecule type" value="Genomic_DNA"/>
</dbReference>
<keyword evidence="2" id="KW-1185">Reference proteome</keyword>
<evidence type="ECO:0000313" key="1">
    <source>
        <dbReference type="EMBL" id="UVI40838.1"/>
    </source>
</evidence>
<reference evidence="1" key="1">
    <citation type="submission" date="2022-02" db="EMBL/GenBank/DDBJ databases">
        <title>Qipengyuania spongiae sp. nov., isolated from marine sponge.</title>
        <authorList>
            <person name="Li Z."/>
            <person name="Zhang M."/>
        </authorList>
    </citation>
    <scope>NUCLEOTIDE SEQUENCE</scope>
    <source>
        <strain evidence="1">PHS-Z21</strain>
    </source>
</reference>
<evidence type="ECO:0008006" key="3">
    <source>
        <dbReference type="Google" id="ProtNLM"/>
    </source>
</evidence>
<organism evidence="1 2">
    <name type="scientific">Qipengyuania spongiae</name>
    <dbReference type="NCBI Taxonomy" id="2909673"/>
    <lineage>
        <taxon>Bacteria</taxon>
        <taxon>Pseudomonadati</taxon>
        <taxon>Pseudomonadota</taxon>
        <taxon>Alphaproteobacteria</taxon>
        <taxon>Sphingomonadales</taxon>
        <taxon>Erythrobacteraceae</taxon>
        <taxon>Qipengyuania</taxon>
    </lineage>
</organism>
<accession>A0ABY5T224</accession>
<sequence length="86" mass="9192">MISASLANAHVSFNQEIMRKDIGGGNRMGQNVFGNHQFEFQRGTNMRKFVMAIGLAAMTLSAAACNTVRGAGNDLESAANTVDDEI</sequence>
<proteinExistence type="predicted"/>
<name>A0ABY5T224_9SPHN</name>
<protein>
    <recommendedName>
        <fullName evidence="3">Entericidin A/B family lipoprotein</fullName>
    </recommendedName>
</protein>
<evidence type="ECO:0000313" key="2">
    <source>
        <dbReference type="Proteomes" id="UP001065265"/>
    </source>
</evidence>